<feature type="transmembrane region" description="Helical" evidence="1">
    <location>
        <begin position="232"/>
        <end position="250"/>
    </location>
</feature>
<proteinExistence type="predicted"/>
<dbReference type="BioCyc" id="NEQU228908:GJB6-172-MONOMER"/>
<dbReference type="EnsemblBacteria" id="AAR39015">
    <property type="protein sequence ID" value="AAR39015"/>
    <property type="gene ID" value="NEQ160"/>
</dbReference>
<keyword evidence="1" id="KW-0472">Membrane</keyword>
<sequence length="323" mass="36794">MLVRIAEEILENTLIRVEDKIRTGTFPTFLTIQVFVYLFFISFILTIAAFVIMYYLVNFLIPNVNASLITLLSLVVIVPILTIVTARLIVWLLEGFRVDNLSQSLRKSFFVLFSLLGLFLGPFISSGYILTLFQNSTPVLAQTSFVLPAIAQYFSISIPMFLKVLTHNLSVAGVLLLLAIFLGEDAFFILLYNAVALATLITDLLPKTDLAHAIANWLLFTIMSLPHMIPEFLGFLAFYLLGVYISFRYWEPLKEWLKENGLLLRSEVYKELEEEIDIIERWQKKMSGYYVLMMFILGVILIIVGAIIEVFVTAPIIRAILKI</sequence>
<protein>
    <submittedName>
        <fullName evidence="2">NEQ160</fullName>
    </submittedName>
</protein>
<dbReference type="PATRIC" id="fig|228908.8.peg.164"/>
<dbReference type="EMBL" id="AE017199">
    <property type="protein sequence ID" value="AAR39015.1"/>
    <property type="molecule type" value="Genomic_DNA"/>
</dbReference>
<feature type="transmembrane region" description="Helical" evidence="1">
    <location>
        <begin position="289"/>
        <end position="317"/>
    </location>
</feature>
<accession>Q74MM8</accession>
<reference evidence="2 3" key="1">
    <citation type="journal article" date="2003" name="Proc. Natl. Acad. Sci. U.S.A.">
        <title>The genome of Nanoarchaeum equitans: insights into early archaeal evolution and derived parasitism.</title>
        <authorList>
            <person name="Waters E."/>
            <person name="Hohn M.J."/>
            <person name="Ahel I."/>
            <person name="Graham D.E."/>
            <person name="Adams M.D."/>
            <person name="Barnstead M."/>
            <person name="Beeson K.Y."/>
            <person name="Bibbs L."/>
            <person name="Bolanos R."/>
            <person name="Keller M."/>
            <person name="Kretz K."/>
            <person name="Lin X."/>
            <person name="Mathur E."/>
            <person name="Ni J."/>
            <person name="Podar M."/>
            <person name="Richardson T."/>
            <person name="Sutton G.G."/>
            <person name="Simon M."/>
            <person name="Soll D."/>
            <person name="Stetter K.O."/>
            <person name="Short J.M."/>
            <person name="Noordewier M."/>
        </authorList>
    </citation>
    <scope>NUCLEOTIDE SEQUENCE [LARGE SCALE GENOMIC DNA]</scope>
    <source>
        <strain evidence="2 3">Kin4-M</strain>
    </source>
</reference>
<gene>
    <name evidence="2" type="ordered locus">NEQ160</name>
</gene>
<feature type="transmembrane region" description="Helical" evidence="1">
    <location>
        <begin position="145"/>
        <end position="162"/>
    </location>
</feature>
<keyword evidence="1" id="KW-1133">Transmembrane helix</keyword>
<feature type="transmembrane region" description="Helical" evidence="1">
    <location>
        <begin position="68"/>
        <end position="89"/>
    </location>
</feature>
<organism evidence="2 3">
    <name type="scientific">Nanoarchaeum equitans (strain Kin4-M)</name>
    <dbReference type="NCBI Taxonomy" id="228908"/>
    <lineage>
        <taxon>Archaea</taxon>
        <taxon>Nanobdellota</taxon>
        <taxon>Candidatus Nanoarchaeia</taxon>
        <taxon>Nanoarchaeales</taxon>
        <taxon>Nanoarchaeaceae</taxon>
        <taxon>Nanoarchaeum</taxon>
    </lineage>
</organism>
<feature type="transmembrane region" description="Helical" evidence="1">
    <location>
        <begin position="34"/>
        <end position="56"/>
    </location>
</feature>
<dbReference type="Proteomes" id="UP000000578">
    <property type="component" value="Chromosome"/>
</dbReference>
<dbReference type="KEGG" id="neq:NEQ160"/>
<dbReference type="AlphaFoldDB" id="Q74MM8"/>
<name>Q74MM8_NANEQ</name>
<feature type="transmembrane region" description="Helical" evidence="1">
    <location>
        <begin position="174"/>
        <end position="198"/>
    </location>
</feature>
<dbReference type="STRING" id="228908.NEQ160"/>
<evidence type="ECO:0000256" key="1">
    <source>
        <dbReference type="SAM" id="Phobius"/>
    </source>
</evidence>
<keyword evidence="3" id="KW-1185">Reference proteome</keyword>
<dbReference type="HOGENOM" id="CLU_859469_0_0_2"/>
<feature type="transmembrane region" description="Helical" evidence="1">
    <location>
        <begin position="109"/>
        <end position="133"/>
    </location>
</feature>
<evidence type="ECO:0000313" key="2">
    <source>
        <dbReference type="EMBL" id="AAR39015.1"/>
    </source>
</evidence>
<evidence type="ECO:0000313" key="3">
    <source>
        <dbReference type="Proteomes" id="UP000000578"/>
    </source>
</evidence>
<keyword evidence="1" id="KW-0812">Transmembrane</keyword>